<sequence>MLLSLTLCNFMLKDFILGNVQVIFMAESPGPATTGRSLQLVQQSTEQDANSSYPSPFNPLPLKRKKREPGAPTWKNVVVLRSSDVRKREGKLLMPYTTEMSEIKKSPTPRFKKLEISSSMTQCDIKAKLEEIFPYLQQQRFHCAKAVEGGSRLELYGQPSIWDGHLIKQRLIGNSVLYILTDEENDDEQDPTVSNLSTNTCLLHNPVATTGMLAVKSCQISCCWWCYVLTCLSSIAGGTADYITGTSAASLACPCLVTRQDFGATSLQGSLLIGERT</sequence>
<gene>
    <name evidence="2" type="ORF">PEVE_00041006</name>
</gene>
<organism evidence="2 3">
    <name type="scientific">Porites evermanni</name>
    <dbReference type="NCBI Taxonomy" id="104178"/>
    <lineage>
        <taxon>Eukaryota</taxon>
        <taxon>Metazoa</taxon>
        <taxon>Cnidaria</taxon>
        <taxon>Anthozoa</taxon>
        <taxon>Hexacorallia</taxon>
        <taxon>Scleractinia</taxon>
        <taxon>Fungiina</taxon>
        <taxon>Poritidae</taxon>
        <taxon>Porites</taxon>
    </lineage>
</organism>
<accession>A0ABN8N8I4</accession>
<keyword evidence="3" id="KW-1185">Reference proteome</keyword>
<name>A0ABN8N8I4_9CNID</name>
<evidence type="ECO:0000313" key="2">
    <source>
        <dbReference type="EMBL" id="CAH3045251.1"/>
    </source>
</evidence>
<comment type="caution">
    <text evidence="2">The sequence shown here is derived from an EMBL/GenBank/DDBJ whole genome shotgun (WGS) entry which is preliminary data.</text>
</comment>
<evidence type="ECO:0000313" key="3">
    <source>
        <dbReference type="Proteomes" id="UP001159427"/>
    </source>
</evidence>
<protein>
    <submittedName>
        <fullName evidence="2">Uncharacterized protein</fullName>
    </submittedName>
</protein>
<reference evidence="2 3" key="1">
    <citation type="submission" date="2022-05" db="EMBL/GenBank/DDBJ databases">
        <authorList>
            <consortium name="Genoscope - CEA"/>
            <person name="William W."/>
        </authorList>
    </citation>
    <scope>NUCLEOTIDE SEQUENCE [LARGE SCALE GENOMIC DNA]</scope>
</reference>
<evidence type="ECO:0000256" key="1">
    <source>
        <dbReference type="SAM" id="MobiDB-lite"/>
    </source>
</evidence>
<feature type="region of interest" description="Disordered" evidence="1">
    <location>
        <begin position="34"/>
        <end position="68"/>
    </location>
</feature>
<dbReference type="Proteomes" id="UP001159427">
    <property type="component" value="Unassembled WGS sequence"/>
</dbReference>
<proteinExistence type="predicted"/>
<feature type="compositionally biased region" description="Polar residues" evidence="1">
    <location>
        <begin position="34"/>
        <end position="55"/>
    </location>
</feature>
<dbReference type="EMBL" id="CALNXI010000768">
    <property type="protein sequence ID" value="CAH3045251.1"/>
    <property type="molecule type" value="Genomic_DNA"/>
</dbReference>